<evidence type="ECO:0000259" key="2">
    <source>
        <dbReference type="PROSITE" id="PS50110"/>
    </source>
</evidence>
<dbReference type="AlphaFoldDB" id="B9TIG8"/>
<dbReference type="Pfam" id="PF13487">
    <property type="entry name" value="HD_5"/>
    <property type="match status" value="1"/>
</dbReference>
<dbReference type="PROSITE" id="PS51832">
    <property type="entry name" value="HD_GYP"/>
    <property type="match status" value="1"/>
</dbReference>
<dbReference type="Gene3D" id="1.10.3210.10">
    <property type="entry name" value="Hypothetical protein af1432"/>
    <property type="match status" value="1"/>
</dbReference>
<dbReference type="InParanoid" id="B9TIG8"/>
<accession>B9TIG8</accession>
<dbReference type="SUPFAM" id="SSF109604">
    <property type="entry name" value="HD-domain/PDEase-like"/>
    <property type="match status" value="1"/>
</dbReference>
<dbReference type="Pfam" id="PF00072">
    <property type="entry name" value="Response_reg"/>
    <property type="match status" value="1"/>
</dbReference>
<reference evidence="5" key="1">
    <citation type="journal article" date="2010" name="Nat. Biotechnol.">
        <title>Draft genome sequence of the oilseed species Ricinus communis.</title>
        <authorList>
            <person name="Chan A.P."/>
            <person name="Crabtree J."/>
            <person name="Zhao Q."/>
            <person name="Lorenzi H."/>
            <person name="Orvis J."/>
            <person name="Puiu D."/>
            <person name="Melake-Berhan A."/>
            <person name="Jones K.M."/>
            <person name="Redman J."/>
            <person name="Chen G."/>
            <person name="Cahoon E.B."/>
            <person name="Gedil M."/>
            <person name="Stanke M."/>
            <person name="Haas B.J."/>
            <person name="Wortman J.R."/>
            <person name="Fraser-Liggett C.M."/>
            <person name="Ravel J."/>
            <person name="Rabinowicz P.D."/>
        </authorList>
    </citation>
    <scope>NUCLEOTIDE SEQUENCE [LARGE SCALE GENOMIC DNA]</scope>
    <source>
        <strain evidence="5">cv. Hale</strain>
    </source>
</reference>
<evidence type="ECO:0000313" key="5">
    <source>
        <dbReference type="Proteomes" id="UP000008311"/>
    </source>
</evidence>
<dbReference type="Gene3D" id="3.40.50.2300">
    <property type="match status" value="1"/>
</dbReference>
<evidence type="ECO:0000259" key="3">
    <source>
        <dbReference type="PROSITE" id="PS51832"/>
    </source>
</evidence>
<protein>
    <submittedName>
        <fullName evidence="4">Two-component system sensor histidine kinase/response regulator, putative</fullName>
    </submittedName>
</protein>
<gene>
    <name evidence="4" type="ORF">RCOM_1828150</name>
</gene>
<feature type="domain" description="HD-GYP" evidence="3">
    <location>
        <begin position="139"/>
        <end position="278"/>
    </location>
</feature>
<dbReference type="GO" id="GO:0000160">
    <property type="term" value="P:phosphorelay signal transduction system"/>
    <property type="evidence" value="ECO:0007669"/>
    <property type="project" value="InterPro"/>
</dbReference>
<dbReference type="GO" id="GO:0016301">
    <property type="term" value="F:kinase activity"/>
    <property type="evidence" value="ECO:0007669"/>
    <property type="project" value="UniProtKB-KW"/>
</dbReference>
<dbReference type="InterPro" id="IPR001789">
    <property type="entry name" value="Sig_transdc_resp-reg_receiver"/>
</dbReference>
<dbReference type="InterPro" id="IPR052020">
    <property type="entry name" value="Cyclic_di-GMP/3'3'-cGAMP_PDE"/>
</dbReference>
<keyword evidence="1" id="KW-0597">Phosphoprotein</keyword>
<dbReference type="InterPro" id="IPR003607">
    <property type="entry name" value="HD/PDEase_dom"/>
</dbReference>
<dbReference type="PANTHER" id="PTHR45228:SF1">
    <property type="entry name" value="CYCLIC DI-GMP PHOSPHODIESTERASE TM_0186"/>
    <property type="match status" value="1"/>
</dbReference>
<evidence type="ECO:0000256" key="1">
    <source>
        <dbReference type="PROSITE-ProRule" id="PRU00169"/>
    </source>
</evidence>
<keyword evidence="5" id="KW-1185">Reference proteome</keyword>
<evidence type="ECO:0000313" key="4">
    <source>
        <dbReference type="EMBL" id="EEF24345.1"/>
    </source>
</evidence>
<sequence>MSTEEEKFRLLFVDDEANILDSLRRSFRRDYEVFTANSGSEGIEFLKTERFDLIISDQRMPDVTGDAVLKFAMEHQPKAIRILLTGYSDMESLVRCVNEAGLYKYITKPWEPENLRLTVMRALESLSLERKLDTASRQLKQAYLDAVTMLSVACEGKDEDTGFHVRRVQHYTEALALELGVPAQDAEHMGVMSILHDIGKLYIPDSILKKPAKLDDEEFKVMRRHPEFGVRILGDNPFYEMAREIAACHHENVDGSGYPKGLIGEQIPLSARIAKAAD</sequence>
<dbReference type="SMART" id="SM00448">
    <property type="entry name" value="REC"/>
    <property type="match status" value="1"/>
</dbReference>
<organism evidence="4 5">
    <name type="scientific">Ricinus communis</name>
    <name type="common">Castor bean</name>
    <dbReference type="NCBI Taxonomy" id="3988"/>
    <lineage>
        <taxon>Eukaryota</taxon>
        <taxon>Viridiplantae</taxon>
        <taxon>Streptophyta</taxon>
        <taxon>Embryophyta</taxon>
        <taxon>Tracheophyta</taxon>
        <taxon>Spermatophyta</taxon>
        <taxon>Magnoliopsida</taxon>
        <taxon>eudicotyledons</taxon>
        <taxon>Gunneridae</taxon>
        <taxon>Pentapetalae</taxon>
        <taxon>rosids</taxon>
        <taxon>fabids</taxon>
        <taxon>Malpighiales</taxon>
        <taxon>Euphorbiaceae</taxon>
        <taxon>Acalyphoideae</taxon>
        <taxon>Acalypheae</taxon>
        <taxon>Ricinus</taxon>
    </lineage>
</organism>
<dbReference type="CDD" id="cd17569">
    <property type="entry name" value="REC_HupR-like"/>
    <property type="match status" value="1"/>
</dbReference>
<feature type="modified residue" description="4-aspartylphosphate" evidence="1">
    <location>
        <position position="57"/>
    </location>
</feature>
<name>B9TIG8_RICCO</name>
<dbReference type="eggNOG" id="ENOG502R26Y">
    <property type="taxonomic scope" value="Eukaryota"/>
</dbReference>
<dbReference type="CDD" id="cd00077">
    <property type="entry name" value="HDc"/>
    <property type="match status" value="1"/>
</dbReference>
<dbReference type="EMBL" id="EQ982554">
    <property type="protein sequence ID" value="EEF24345.1"/>
    <property type="molecule type" value="Genomic_DNA"/>
</dbReference>
<feature type="non-terminal residue" evidence="4">
    <location>
        <position position="278"/>
    </location>
</feature>
<dbReference type="PANTHER" id="PTHR45228">
    <property type="entry name" value="CYCLIC DI-GMP PHOSPHODIESTERASE TM_0186-RELATED"/>
    <property type="match status" value="1"/>
</dbReference>
<dbReference type="InterPro" id="IPR037522">
    <property type="entry name" value="HD_GYP_dom"/>
</dbReference>
<dbReference type="InterPro" id="IPR011006">
    <property type="entry name" value="CheY-like_superfamily"/>
</dbReference>
<keyword evidence="4" id="KW-0808">Transferase</keyword>
<dbReference type="PROSITE" id="PS50110">
    <property type="entry name" value="RESPONSE_REGULATORY"/>
    <property type="match status" value="1"/>
</dbReference>
<keyword evidence="4" id="KW-0418">Kinase</keyword>
<dbReference type="Proteomes" id="UP000008311">
    <property type="component" value="Unassembled WGS sequence"/>
</dbReference>
<dbReference type="SUPFAM" id="SSF52172">
    <property type="entry name" value="CheY-like"/>
    <property type="match status" value="1"/>
</dbReference>
<feature type="domain" description="Response regulatory" evidence="2">
    <location>
        <begin position="9"/>
        <end position="123"/>
    </location>
</feature>
<proteinExistence type="predicted"/>